<keyword evidence="2" id="KW-1185">Reference proteome</keyword>
<protein>
    <submittedName>
        <fullName evidence="1">Uncharacterized protein</fullName>
    </submittedName>
</protein>
<sequence>MLESEDRPSDSPHIARVWRGRSSGVHRMTSVAVSTWEIVVWTERGRVHAAARGPETAAAAAEVPDGSESLGISFAHGTSMPHLPMRRLVDAQLDSPHATARSFVLGGEEWPVPGFDSAEQFVARLVKAGLIVRDPLVAEVLAGGARDGHGVGARSVQRRVLAATG</sequence>
<evidence type="ECO:0000313" key="2">
    <source>
        <dbReference type="Proteomes" id="UP001596956"/>
    </source>
</evidence>
<dbReference type="Proteomes" id="UP001596956">
    <property type="component" value="Unassembled WGS sequence"/>
</dbReference>
<reference evidence="2" key="1">
    <citation type="journal article" date="2019" name="Int. J. Syst. Evol. Microbiol.">
        <title>The Global Catalogue of Microorganisms (GCM) 10K type strain sequencing project: providing services to taxonomists for standard genome sequencing and annotation.</title>
        <authorList>
            <consortium name="The Broad Institute Genomics Platform"/>
            <consortium name="The Broad Institute Genome Sequencing Center for Infectious Disease"/>
            <person name="Wu L."/>
            <person name="Ma J."/>
        </authorList>
    </citation>
    <scope>NUCLEOTIDE SEQUENCE [LARGE SCALE GENOMIC DNA]</scope>
    <source>
        <strain evidence="2">CCUG 63369</strain>
    </source>
</reference>
<dbReference type="EMBL" id="JBHTHR010000108">
    <property type="protein sequence ID" value="MFD0800860.1"/>
    <property type="molecule type" value="Genomic_DNA"/>
</dbReference>
<organism evidence="1 2">
    <name type="scientific">Streptomonospora algeriensis</name>
    <dbReference type="NCBI Taxonomy" id="995084"/>
    <lineage>
        <taxon>Bacteria</taxon>
        <taxon>Bacillati</taxon>
        <taxon>Actinomycetota</taxon>
        <taxon>Actinomycetes</taxon>
        <taxon>Streptosporangiales</taxon>
        <taxon>Nocardiopsidaceae</taxon>
        <taxon>Streptomonospora</taxon>
    </lineage>
</organism>
<feature type="non-terminal residue" evidence="1">
    <location>
        <position position="165"/>
    </location>
</feature>
<accession>A0ABW3BCS6</accession>
<proteinExistence type="predicted"/>
<name>A0ABW3BCS6_9ACTN</name>
<evidence type="ECO:0000313" key="1">
    <source>
        <dbReference type="EMBL" id="MFD0800860.1"/>
    </source>
</evidence>
<comment type="caution">
    <text evidence="1">The sequence shown here is derived from an EMBL/GenBank/DDBJ whole genome shotgun (WGS) entry which is preliminary data.</text>
</comment>
<gene>
    <name evidence="1" type="ORF">ACFQZU_05955</name>
</gene>